<dbReference type="Pfam" id="PF02701">
    <property type="entry name" value="Zn_ribbon_Dof"/>
    <property type="match status" value="1"/>
</dbReference>
<evidence type="ECO:0000256" key="9">
    <source>
        <dbReference type="RuleBase" id="RU369094"/>
    </source>
</evidence>
<keyword evidence="5 8" id="KW-0238">DNA-binding</keyword>
<keyword evidence="2 8" id="KW-0863">Zinc-finger</keyword>
<dbReference type="GO" id="GO:0003700">
    <property type="term" value="F:DNA-binding transcription factor activity"/>
    <property type="evidence" value="ECO:0007669"/>
    <property type="project" value="UniProtKB-UniRule"/>
</dbReference>
<comment type="function">
    <text evidence="9">Transcription factor that binds specifically to a 5'-AA[AG]G-3' consensus core sequence.</text>
</comment>
<dbReference type="EMBL" id="JAXQNO010000003">
    <property type="protein sequence ID" value="KAK4800340.1"/>
    <property type="molecule type" value="Genomic_DNA"/>
</dbReference>
<evidence type="ECO:0000256" key="5">
    <source>
        <dbReference type="ARBA" id="ARBA00023125"/>
    </source>
</evidence>
<evidence type="ECO:0000313" key="11">
    <source>
        <dbReference type="EMBL" id="KAK4800340.1"/>
    </source>
</evidence>
<name>A0AAN7M6W7_TRANT</name>
<evidence type="ECO:0000256" key="3">
    <source>
        <dbReference type="ARBA" id="ARBA00022833"/>
    </source>
</evidence>
<protein>
    <recommendedName>
        <fullName evidence="9">Dof zinc finger protein</fullName>
    </recommendedName>
</protein>
<evidence type="ECO:0000256" key="4">
    <source>
        <dbReference type="ARBA" id="ARBA00023015"/>
    </source>
</evidence>
<feature type="domain" description="Dof-type" evidence="10">
    <location>
        <begin position="26"/>
        <end position="80"/>
    </location>
</feature>
<reference evidence="11 12" key="1">
    <citation type="journal article" date="2023" name="Hortic Res">
        <title>Pangenome of water caltrop reveals structural variations and asymmetric subgenome divergence after allopolyploidization.</title>
        <authorList>
            <person name="Zhang X."/>
            <person name="Chen Y."/>
            <person name="Wang L."/>
            <person name="Yuan Y."/>
            <person name="Fang M."/>
            <person name="Shi L."/>
            <person name="Lu R."/>
            <person name="Comes H.P."/>
            <person name="Ma Y."/>
            <person name="Chen Y."/>
            <person name="Huang G."/>
            <person name="Zhou Y."/>
            <person name="Zheng Z."/>
            <person name="Qiu Y."/>
        </authorList>
    </citation>
    <scope>NUCLEOTIDE SEQUENCE [LARGE SCALE GENOMIC DNA]</scope>
    <source>
        <strain evidence="11">F231</strain>
    </source>
</reference>
<dbReference type="Proteomes" id="UP001346149">
    <property type="component" value="Unassembled WGS sequence"/>
</dbReference>
<dbReference type="GO" id="GO:0008270">
    <property type="term" value="F:zinc ion binding"/>
    <property type="evidence" value="ECO:0007669"/>
    <property type="project" value="UniProtKB-KW"/>
</dbReference>
<keyword evidence="4 9" id="KW-0805">Transcription regulation</keyword>
<evidence type="ECO:0000256" key="6">
    <source>
        <dbReference type="ARBA" id="ARBA00023163"/>
    </source>
</evidence>
<evidence type="ECO:0000256" key="7">
    <source>
        <dbReference type="ARBA" id="ARBA00023242"/>
    </source>
</evidence>
<dbReference type="GO" id="GO:0005634">
    <property type="term" value="C:nucleus"/>
    <property type="evidence" value="ECO:0007669"/>
    <property type="project" value="UniProtKB-SubCell"/>
</dbReference>
<evidence type="ECO:0000259" key="10">
    <source>
        <dbReference type="PROSITE" id="PS50884"/>
    </source>
</evidence>
<sequence length="286" mass="31550">MAIIKPSELEAPPIDIDWEATANAALRCPPCDSSNTKFCYYNNYRLSQPRHFCKTCRRYWTKGGALRNVPIGSGCRKNKKLKSSSSSSLSAAFDSSSPSPFVGGVVSPPSSTTIPGFRLFQAGVSPAMDFQIDSLSSFHRFPMPSYSSPPFAETPTGQFGFTIQQLRRYHGRPVIGIWLNEHSEQPRFVDRIPELLEPRPALHWKLQQQRLAMLLATSPCDGISIESQKNATAGAAATTFGSAETPPSLSLENRQSTVRSCHRLVPLGGRSRFSRPSLILTPLRYS</sequence>
<dbReference type="InterPro" id="IPR045174">
    <property type="entry name" value="Dof"/>
</dbReference>
<dbReference type="PANTHER" id="PTHR31992">
    <property type="entry name" value="DOF ZINC FINGER PROTEIN DOF1.4-RELATED"/>
    <property type="match status" value="1"/>
</dbReference>
<evidence type="ECO:0000256" key="8">
    <source>
        <dbReference type="PROSITE-ProRule" id="PRU00071"/>
    </source>
</evidence>
<comment type="caution">
    <text evidence="11">The sequence shown here is derived from an EMBL/GenBank/DDBJ whole genome shotgun (WGS) entry which is preliminary data.</text>
</comment>
<organism evidence="11 12">
    <name type="scientific">Trapa natans</name>
    <name type="common">Water chestnut</name>
    <dbReference type="NCBI Taxonomy" id="22666"/>
    <lineage>
        <taxon>Eukaryota</taxon>
        <taxon>Viridiplantae</taxon>
        <taxon>Streptophyta</taxon>
        <taxon>Embryophyta</taxon>
        <taxon>Tracheophyta</taxon>
        <taxon>Spermatophyta</taxon>
        <taxon>Magnoliopsida</taxon>
        <taxon>eudicotyledons</taxon>
        <taxon>Gunneridae</taxon>
        <taxon>Pentapetalae</taxon>
        <taxon>rosids</taxon>
        <taxon>malvids</taxon>
        <taxon>Myrtales</taxon>
        <taxon>Lythraceae</taxon>
        <taxon>Trapa</taxon>
    </lineage>
</organism>
<evidence type="ECO:0000256" key="1">
    <source>
        <dbReference type="ARBA" id="ARBA00022723"/>
    </source>
</evidence>
<evidence type="ECO:0000256" key="2">
    <source>
        <dbReference type="ARBA" id="ARBA00022771"/>
    </source>
</evidence>
<dbReference type="GO" id="GO:0003677">
    <property type="term" value="F:DNA binding"/>
    <property type="evidence" value="ECO:0007669"/>
    <property type="project" value="UniProtKB-UniRule"/>
</dbReference>
<keyword evidence="6 9" id="KW-0804">Transcription</keyword>
<evidence type="ECO:0000313" key="12">
    <source>
        <dbReference type="Proteomes" id="UP001346149"/>
    </source>
</evidence>
<proteinExistence type="predicted"/>
<keyword evidence="7 8" id="KW-0539">Nucleus</keyword>
<accession>A0AAN7M6W7</accession>
<gene>
    <name evidence="11" type="ORF">SAY86_020827</name>
</gene>
<dbReference type="AlphaFoldDB" id="A0AAN7M6W7"/>
<keyword evidence="3 9" id="KW-0862">Zinc</keyword>
<dbReference type="PROSITE" id="PS01361">
    <property type="entry name" value="ZF_DOF_1"/>
    <property type="match status" value="1"/>
</dbReference>
<comment type="subcellular location">
    <subcellularLocation>
        <location evidence="8 9">Nucleus</location>
    </subcellularLocation>
</comment>
<keyword evidence="1 9" id="KW-0479">Metal-binding</keyword>
<dbReference type="PROSITE" id="PS50884">
    <property type="entry name" value="ZF_DOF_2"/>
    <property type="match status" value="1"/>
</dbReference>
<dbReference type="PANTHER" id="PTHR31992:SF313">
    <property type="entry name" value="DOF ZINC FINGER PROTEIN DOF5.7"/>
    <property type="match status" value="1"/>
</dbReference>
<dbReference type="InterPro" id="IPR003851">
    <property type="entry name" value="Znf_Dof"/>
</dbReference>
<keyword evidence="12" id="KW-1185">Reference proteome</keyword>